<protein>
    <submittedName>
        <fullName evidence="1">Transposase</fullName>
    </submittedName>
</protein>
<sequence>MIEAANKQLKYRFLYHHYIADYDALAKYVEQSVNDYNIRPHHVLHGLTPNEVLCKDHRRCTAAMKLGKAS</sequence>
<accession>A0A4S8HWE9</accession>
<dbReference type="EMBL" id="STFF01000002">
    <property type="protein sequence ID" value="THU40048.1"/>
    <property type="molecule type" value="Genomic_DNA"/>
</dbReference>
<comment type="caution">
    <text evidence="1">The sequence shown here is derived from an EMBL/GenBank/DDBJ whole genome shotgun (WGS) entry which is preliminary data.</text>
</comment>
<dbReference type="AlphaFoldDB" id="A0A4S8HWE9"/>
<dbReference type="OrthoDB" id="9815231at2"/>
<dbReference type="SUPFAM" id="SSF53098">
    <property type="entry name" value="Ribonuclease H-like"/>
    <property type="match status" value="1"/>
</dbReference>
<keyword evidence="2" id="KW-1185">Reference proteome</keyword>
<proteinExistence type="predicted"/>
<organism evidence="1 2">
    <name type="scientific">Niastella caeni</name>
    <dbReference type="NCBI Taxonomy" id="2569763"/>
    <lineage>
        <taxon>Bacteria</taxon>
        <taxon>Pseudomonadati</taxon>
        <taxon>Bacteroidota</taxon>
        <taxon>Chitinophagia</taxon>
        <taxon>Chitinophagales</taxon>
        <taxon>Chitinophagaceae</taxon>
        <taxon>Niastella</taxon>
    </lineage>
</organism>
<dbReference type="Proteomes" id="UP000306918">
    <property type="component" value="Unassembled WGS sequence"/>
</dbReference>
<reference evidence="1 2" key="1">
    <citation type="submission" date="2019-04" db="EMBL/GenBank/DDBJ databases">
        <title>Niastella caeni sp. nov., isolated from activated sludge.</title>
        <authorList>
            <person name="Sheng M."/>
        </authorList>
    </citation>
    <scope>NUCLEOTIDE SEQUENCE [LARGE SCALE GENOMIC DNA]</scope>
    <source>
        <strain evidence="1 2">HX-2-15</strain>
    </source>
</reference>
<gene>
    <name evidence="1" type="ORF">FAM09_09180</name>
</gene>
<name>A0A4S8HWE9_9BACT</name>
<evidence type="ECO:0000313" key="2">
    <source>
        <dbReference type="Proteomes" id="UP000306918"/>
    </source>
</evidence>
<evidence type="ECO:0000313" key="1">
    <source>
        <dbReference type="EMBL" id="THU40048.1"/>
    </source>
</evidence>
<dbReference type="InterPro" id="IPR012337">
    <property type="entry name" value="RNaseH-like_sf"/>
</dbReference>